<dbReference type="Gene3D" id="3.40.50.300">
    <property type="entry name" value="P-loop containing nucleotide triphosphate hydrolases"/>
    <property type="match status" value="1"/>
</dbReference>
<dbReference type="EMBL" id="BMJW01000001">
    <property type="protein sequence ID" value="GGG88611.1"/>
    <property type="molecule type" value="Genomic_DNA"/>
</dbReference>
<feature type="compositionally biased region" description="Polar residues" evidence="1">
    <location>
        <begin position="1"/>
        <end position="12"/>
    </location>
</feature>
<proteinExistence type="predicted"/>
<dbReference type="InterPro" id="IPR027417">
    <property type="entry name" value="P-loop_NTPase"/>
</dbReference>
<evidence type="ECO:0000313" key="4">
    <source>
        <dbReference type="Proteomes" id="UP000633278"/>
    </source>
</evidence>
<keyword evidence="4" id="KW-1185">Reference proteome</keyword>
<dbReference type="PANTHER" id="PTHR22674:SF6">
    <property type="entry name" value="NTPASE KAP FAMILY P-LOOP DOMAIN-CONTAINING PROTEIN 1"/>
    <property type="match status" value="1"/>
</dbReference>
<dbReference type="RefSeq" id="WP_188597324.1">
    <property type="nucleotide sequence ID" value="NZ_BMJW01000001.1"/>
</dbReference>
<dbReference type="InterPro" id="IPR011646">
    <property type="entry name" value="KAP_P-loop"/>
</dbReference>
<reference evidence="3" key="2">
    <citation type="submission" date="2020-09" db="EMBL/GenBank/DDBJ databases">
        <authorList>
            <person name="Sun Q."/>
            <person name="Zhou Y."/>
        </authorList>
    </citation>
    <scope>NUCLEOTIDE SEQUENCE</scope>
    <source>
        <strain evidence="3">CGMCC 1.15763</strain>
    </source>
</reference>
<name>A0A917MA10_9FLAO</name>
<gene>
    <name evidence="3" type="ORF">GCM10011416_01110</name>
</gene>
<accession>A0A917MA10</accession>
<dbReference type="Proteomes" id="UP000633278">
    <property type="component" value="Unassembled WGS sequence"/>
</dbReference>
<feature type="region of interest" description="Disordered" evidence="1">
    <location>
        <begin position="1"/>
        <end position="20"/>
    </location>
</feature>
<evidence type="ECO:0000313" key="3">
    <source>
        <dbReference type="EMBL" id="GGG88611.1"/>
    </source>
</evidence>
<evidence type="ECO:0000259" key="2">
    <source>
        <dbReference type="Pfam" id="PF07693"/>
    </source>
</evidence>
<dbReference type="PANTHER" id="PTHR22674">
    <property type="entry name" value="NTPASE, KAP FAMILY P-LOOP DOMAIN-CONTAINING 1"/>
    <property type="match status" value="1"/>
</dbReference>
<sequence length="637" mass="73071">MIKSSITDSPRNISKGEKDNFGIEPFENGLTKFINNSNTPITIALQGEWGSGKTSLMNSLKRNLSDLEESKYHSIWLNTWEYALMKDAQSTLIDIITGLIQETSKIAKVDETKINKLLNTLWSGVKETSKVVAKNALNKGFDGAGEIVNTFSSNGKSSIGEIRNELEVIIENCIIKDNKQGFIFFIDDLDRIDPPVAVQLLELLKNIFTLNNCVFILAIDYDVVIKGLEPKFGKLSESNEREFRSFFDKIIQVPFSMPVSGYETDKFLKESLLSTNYLDVESSNNIDLISKFSEISNLSVGKNPRALKRLMNSLSLISCINSAKNQTDENDQLNSELELLVNFALVSIQIAYPPVYRLLSLYAGFDKWNENIALQMNLKPLDQQSIEKLNKTEEFDEEWEKVLFRLCENDFYLKKRALNISRLLNSLKETITNSKEEIEDVIGAVISLSSVTNLEAFDKPVVDYHRGCLLKEIRERLFPVLKNKLPDQEISQIGKKVVTNLNFHLSQDVQFKFTSFPKDGKINLYMNTNVWYGNDIGDFRKDLKDHNLFSEFETIVNEYDAHFKTESSIITHNLFDVGEWKYKKINHFHVNFHSDLLLPKPEDFYTEDSIEKISEHIIKLSEFRSRVQEISNKRNSK</sequence>
<dbReference type="SUPFAM" id="SSF52540">
    <property type="entry name" value="P-loop containing nucleoside triphosphate hydrolases"/>
    <property type="match status" value="1"/>
</dbReference>
<evidence type="ECO:0000256" key="1">
    <source>
        <dbReference type="SAM" id="MobiDB-lite"/>
    </source>
</evidence>
<feature type="domain" description="KAP NTPase" evidence="2">
    <location>
        <begin position="25"/>
        <end position="317"/>
    </location>
</feature>
<dbReference type="Pfam" id="PF07693">
    <property type="entry name" value="KAP_NTPase"/>
    <property type="match status" value="1"/>
</dbReference>
<dbReference type="InterPro" id="IPR052754">
    <property type="entry name" value="NTPase_KAP_P-loop"/>
</dbReference>
<protein>
    <recommendedName>
        <fullName evidence="2">KAP NTPase domain-containing protein</fullName>
    </recommendedName>
</protein>
<organism evidence="3 4">
    <name type="scientific">Polaribacter pacificus</name>
    <dbReference type="NCBI Taxonomy" id="1775173"/>
    <lineage>
        <taxon>Bacteria</taxon>
        <taxon>Pseudomonadati</taxon>
        <taxon>Bacteroidota</taxon>
        <taxon>Flavobacteriia</taxon>
        <taxon>Flavobacteriales</taxon>
        <taxon>Flavobacteriaceae</taxon>
    </lineage>
</organism>
<comment type="caution">
    <text evidence="3">The sequence shown here is derived from an EMBL/GenBank/DDBJ whole genome shotgun (WGS) entry which is preliminary data.</text>
</comment>
<reference evidence="3" key="1">
    <citation type="journal article" date="2014" name="Int. J. Syst. Evol. Microbiol.">
        <title>Complete genome sequence of Corynebacterium casei LMG S-19264T (=DSM 44701T), isolated from a smear-ripened cheese.</title>
        <authorList>
            <consortium name="US DOE Joint Genome Institute (JGI-PGF)"/>
            <person name="Walter F."/>
            <person name="Albersmeier A."/>
            <person name="Kalinowski J."/>
            <person name="Ruckert C."/>
        </authorList>
    </citation>
    <scope>NUCLEOTIDE SEQUENCE</scope>
    <source>
        <strain evidence="3">CGMCC 1.15763</strain>
    </source>
</reference>
<dbReference type="AlphaFoldDB" id="A0A917MA10"/>